<dbReference type="GO" id="GO:0000444">
    <property type="term" value="C:MIS12/MIND type complex"/>
    <property type="evidence" value="ECO:0007669"/>
    <property type="project" value="InterPro"/>
</dbReference>
<keyword evidence="4" id="KW-0132">Cell division</keyword>
<accession>A0A0C9M3Y6</accession>
<keyword evidence="6" id="KW-0995">Kinetochore</keyword>
<dbReference type="Pfam" id="PF03980">
    <property type="entry name" value="Nnf1"/>
    <property type="match status" value="1"/>
</dbReference>
<sequence>MNNEENHELPKLGKTAEEFNILAGKYIEGSVKAALIPLVKEAFLPIIPDQTEAIDECYSQGKDYMDKQLKKHVYQIIKENDLVEKQNKLDQMLTDAKGRERVSTHLVPTPTQVSLGIVYKSKQMELLRLQKMLDDLTEENYKQMNAIRTEIKEIREKQTAFDKQIKKFTKTVEYASSLPTEDLIATMDELDLKDLDS</sequence>
<evidence type="ECO:0000256" key="6">
    <source>
        <dbReference type="ARBA" id="ARBA00022838"/>
    </source>
</evidence>
<dbReference type="Proteomes" id="UP000053815">
    <property type="component" value="Unassembled WGS sequence"/>
</dbReference>
<dbReference type="OrthoDB" id="2269110at2759"/>
<evidence type="ECO:0000313" key="11">
    <source>
        <dbReference type="Proteomes" id="UP000053815"/>
    </source>
</evidence>
<keyword evidence="9" id="KW-0137">Centromere</keyword>
<evidence type="ECO:0000256" key="8">
    <source>
        <dbReference type="ARBA" id="ARBA00023306"/>
    </source>
</evidence>
<reference evidence="10" key="1">
    <citation type="submission" date="2014-09" db="EMBL/GenBank/DDBJ databases">
        <title>Draft genome sequence of an oleaginous Mucoromycotina fungus Mucor ambiguus NBRC6742.</title>
        <authorList>
            <person name="Takeda I."/>
            <person name="Yamane N."/>
            <person name="Morita T."/>
            <person name="Tamano K."/>
            <person name="Machida M."/>
            <person name="Baker S."/>
            <person name="Koike H."/>
        </authorList>
    </citation>
    <scope>NUCLEOTIDE SEQUENCE</scope>
    <source>
        <strain evidence="10">NBRC 6742</strain>
    </source>
</reference>
<protein>
    <submittedName>
        <fullName evidence="10">Uncharacterized protein</fullName>
    </submittedName>
</protein>
<keyword evidence="3" id="KW-0158">Chromosome</keyword>
<evidence type="ECO:0000256" key="5">
    <source>
        <dbReference type="ARBA" id="ARBA00022776"/>
    </source>
</evidence>
<name>A0A0C9M3Y6_9FUNG</name>
<keyword evidence="8" id="KW-0131">Cell cycle</keyword>
<dbReference type="GO" id="GO:0005634">
    <property type="term" value="C:nucleus"/>
    <property type="evidence" value="ECO:0007669"/>
    <property type="project" value="UniProtKB-SubCell"/>
</dbReference>
<keyword evidence="5" id="KW-0498">Mitosis</keyword>
<evidence type="ECO:0000256" key="4">
    <source>
        <dbReference type="ARBA" id="ARBA00022618"/>
    </source>
</evidence>
<gene>
    <name evidence="10" type="ORF">MAM1_0003d00325</name>
</gene>
<dbReference type="EMBL" id="DF836292">
    <property type="protein sequence ID" value="GAN00899.1"/>
    <property type="molecule type" value="Genomic_DNA"/>
</dbReference>
<organism evidence="10">
    <name type="scientific">Mucor ambiguus</name>
    <dbReference type="NCBI Taxonomy" id="91626"/>
    <lineage>
        <taxon>Eukaryota</taxon>
        <taxon>Fungi</taxon>
        <taxon>Fungi incertae sedis</taxon>
        <taxon>Mucoromycota</taxon>
        <taxon>Mucoromycotina</taxon>
        <taxon>Mucoromycetes</taxon>
        <taxon>Mucorales</taxon>
        <taxon>Mucorineae</taxon>
        <taxon>Mucoraceae</taxon>
        <taxon>Mucor</taxon>
    </lineage>
</organism>
<comment type="subcellular location">
    <subcellularLocation>
        <location evidence="2">Chromosome</location>
        <location evidence="2">Centromere</location>
        <location evidence="2">Kinetochore</location>
    </subcellularLocation>
    <subcellularLocation>
        <location evidence="1">Nucleus</location>
    </subcellularLocation>
</comment>
<dbReference type="AlphaFoldDB" id="A0A0C9M3Y6"/>
<dbReference type="GO" id="GO:0051301">
    <property type="term" value="P:cell division"/>
    <property type="evidence" value="ECO:0007669"/>
    <property type="project" value="UniProtKB-KW"/>
</dbReference>
<evidence type="ECO:0000256" key="9">
    <source>
        <dbReference type="ARBA" id="ARBA00023328"/>
    </source>
</evidence>
<evidence type="ECO:0000256" key="1">
    <source>
        <dbReference type="ARBA" id="ARBA00004123"/>
    </source>
</evidence>
<proteinExistence type="predicted"/>
<evidence type="ECO:0000256" key="3">
    <source>
        <dbReference type="ARBA" id="ARBA00022454"/>
    </source>
</evidence>
<dbReference type="InterPro" id="IPR007128">
    <property type="entry name" value="PMF1/Nnf1"/>
</dbReference>
<evidence type="ECO:0000256" key="2">
    <source>
        <dbReference type="ARBA" id="ARBA00004629"/>
    </source>
</evidence>
<evidence type="ECO:0000256" key="7">
    <source>
        <dbReference type="ARBA" id="ARBA00023242"/>
    </source>
</evidence>
<keyword evidence="11" id="KW-1185">Reference proteome</keyword>
<evidence type="ECO:0000313" key="10">
    <source>
        <dbReference type="EMBL" id="GAN00899.1"/>
    </source>
</evidence>
<keyword evidence="7" id="KW-0539">Nucleus</keyword>